<dbReference type="GO" id="GO:0006285">
    <property type="term" value="P:base-excision repair, AP site formation"/>
    <property type="evidence" value="ECO:0007669"/>
    <property type="project" value="TreeGrafter"/>
</dbReference>
<dbReference type="RefSeq" id="XP_035319730.1">
    <property type="nucleotide sequence ID" value="XM_035464544.1"/>
</dbReference>
<evidence type="ECO:0000313" key="6">
    <source>
        <dbReference type="EMBL" id="KAF4121078.1"/>
    </source>
</evidence>
<comment type="similarity">
    <text evidence="1">Belongs to the alkylbase DNA glycosidase AlkA family.</text>
</comment>
<dbReference type="CDD" id="cd00056">
    <property type="entry name" value="ENDO3c"/>
    <property type="match status" value="1"/>
</dbReference>
<evidence type="ECO:0000313" key="7">
    <source>
        <dbReference type="Proteomes" id="UP000749293"/>
    </source>
</evidence>
<name>A0A9P4YST7_9HYPO</name>
<dbReference type="Pfam" id="PF00730">
    <property type="entry name" value="HhH-GPD"/>
    <property type="match status" value="1"/>
</dbReference>
<feature type="domain" description="HhH-GPD" evidence="5">
    <location>
        <begin position="185"/>
        <end position="379"/>
    </location>
</feature>
<evidence type="ECO:0000256" key="3">
    <source>
        <dbReference type="ARBA" id="ARBA00023204"/>
    </source>
</evidence>
<comment type="caution">
    <text evidence="6">The sequence shown here is derived from an EMBL/GenBank/DDBJ whole genome shotgun (WGS) entry which is preliminary data.</text>
</comment>
<protein>
    <submittedName>
        <fullName evidence="6">DNA-3-methyladenine glycosylase II</fullName>
    </submittedName>
</protein>
<dbReference type="PANTHER" id="PTHR43003:SF5">
    <property type="entry name" value="DNA-3-METHYLADENINE GLYCOSYLASE"/>
    <property type="match status" value="1"/>
</dbReference>
<dbReference type="GO" id="GO:0032131">
    <property type="term" value="F:alkylated DNA binding"/>
    <property type="evidence" value="ECO:0007669"/>
    <property type="project" value="TreeGrafter"/>
</dbReference>
<dbReference type="InterPro" id="IPR011257">
    <property type="entry name" value="DNA_glycosylase"/>
</dbReference>
<dbReference type="InterPro" id="IPR003265">
    <property type="entry name" value="HhH-GPD_domain"/>
</dbReference>
<dbReference type="EMBL" id="JAANYQ010000014">
    <property type="protein sequence ID" value="KAF4121078.1"/>
    <property type="molecule type" value="Genomic_DNA"/>
</dbReference>
<dbReference type="GeneID" id="55968794"/>
<gene>
    <name evidence="6" type="ORF">GMORB2_2564</name>
</gene>
<organism evidence="6 7">
    <name type="scientific">Geosmithia morbida</name>
    <dbReference type="NCBI Taxonomy" id="1094350"/>
    <lineage>
        <taxon>Eukaryota</taxon>
        <taxon>Fungi</taxon>
        <taxon>Dikarya</taxon>
        <taxon>Ascomycota</taxon>
        <taxon>Pezizomycotina</taxon>
        <taxon>Sordariomycetes</taxon>
        <taxon>Hypocreomycetidae</taxon>
        <taxon>Hypocreales</taxon>
        <taxon>Bionectriaceae</taxon>
        <taxon>Geosmithia</taxon>
    </lineage>
</organism>
<dbReference type="SUPFAM" id="SSF48150">
    <property type="entry name" value="DNA-glycosylase"/>
    <property type="match status" value="1"/>
</dbReference>
<dbReference type="OrthoDB" id="415889at2759"/>
<dbReference type="GO" id="GO:0008725">
    <property type="term" value="F:DNA-3-methyladenine glycosylase activity"/>
    <property type="evidence" value="ECO:0007669"/>
    <property type="project" value="TreeGrafter"/>
</dbReference>
<dbReference type="FunFam" id="1.10.340.30:FF:000004">
    <property type="entry name" value="DNA-3-methyladenine glycosylase II"/>
    <property type="match status" value="1"/>
</dbReference>
<accession>A0A9P4YST7</accession>
<keyword evidence="7" id="KW-1185">Reference proteome</keyword>
<evidence type="ECO:0000256" key="2">
    <source>
        <dbReference type="ARBA" id="ARBA00022763"/>
    </source>
</evidence>
<dbReference type="AlphaFoldDB" id="A0A9P4YST7"/>
<dbReference type="GO" id="GO:0043916">
    <property type="term" value="F:DNA-7-methylguanine glycosylase activity"/>
    <property type="evidence" value="ECO:0007669"/>
    <property type="project" value="TreeGrafter"/>
</dbReference>
<dbReference type="PANTHER" id="PTHR43003">
    <property type="entry name" value="DNA-3-METHYLADENINE GLYCOSYLASE"/>
    <property type="match status" value="1"/>
</dbReference>
<feature type="compositionally biased region" description="Polar residues" evidence="4">
    <location>
        <begin position="1"/>
        <end position="10"/>
    </location>
</feature>
<dbReference type="Gene3D" id="1.10.340.30">
    <property type="entry name" value="Hypothetical protein, domain 2"/>
    <property type="match status" value="1"/>
</dbReference>
<keyword evidence="3" id="KW-0234">DNA repair</keyword>
<reference evidence="6" key="1">
    <citation type="submission" date="2020-03" db="EMBL/GenBank/DDBJ databases">
        <title>Site-based positive gene gene selection in Geosmithia morbida across the United States reveals a broad range of putative effectors and factors for local host and environmental adapation.</title>
        <authorList>
            <person name="Onufrak A."/>
            <person name="Murdoch R.W."/>
            <person name="Gazis R."/>
            <person name="Huff M."/>
            <person name="Staton M."/>
            <person name="Klingeman W."/>
            <person name="Hadziabdic D."/>
        </authorList>
    </citation>
    <scope>NUCLEOTIDE SEQUENCE</scope>
    <source>
        <strain evidence="6">1262</strain>
    </source>
</reference>
<feature type="region of interest" description="Disordered" evidence="4">
    <location>
        <begin position="1"/>
        <end position="89"/>
    </location>
</feature>
<dbReference type="GO" id="GO:0005634">
    <property type="term" value="C:nucleus"/>
    <property type="evidence" value="ECO:0007669"/>
    <property type="project" value="TreeGrafter"/>
</dbReference>
<keyword evidence="2" id="KW-0227">DNA damage</keyword>
<evidence type="ECO:0000256" key="1">
    <source>
        <dbReference type="ARBA" id="ARBA00010817"/>
    </source>
</evidence>
<dbReference type="GO" id="GO:0006307">
    <property type="term" value="P:DNA alkylation repair"/>
    <property type="evidence" value="ECO:0007669"/>
    <property type="project" value="TreeGrafter"/>
</dbReference>
<dbReference type="SMART" id="SM00478">
    <property type="entry name" value="ENDO3c"/>
    <property type="match status" value="1"/>
</dbReference>
<dbReference type="Gene3D" id="1.10.1670.40">
    <property type="match status" value="1"/>
</dbReference>
<evidence type="ECO:0000256" key="4">
    <source>
        <dbReference type="SAM" id="MobiDB-lite"/>
    </source>
</evidence>
<sequence length="386" mass="42334">MTAETRQSSRLKARDAMSPSTEPVQPQPPQSRKRKPSLASSPAVEEPSTPAKKRNGVLSPSTPIATTAATTTGASNNVDFTDGASKKPRNATVTRLAGTDVSNATLLSPESSRIIASRDVETLSPSKAPRSKSTTANILEEACEYLIRVDERMRPIVENNYCRVFSPEGLAEKVDPFDRLTSGIISQQVSGAAAKSIKAKFVALFQHQDTASTAAAAPTGEEEEEEEEKNAKSEAARFPHPSEVAGCSIERLRTAGLSQRKAEYIKGLAEKFVTGELSAQMLHDAPYDEVLKRLISVRGLGQWSVEMFACFGLKRLDVFSLGDLGVQRGMAAFVGRDVAKLKSKGGKWKYMPEKEMKELSDRFAPYRSLFMWYMWRVEETDVSTME</sequence>
<feature type="region of interest" description="Disordered" evidence="4">
    <location>
        <begin position="212"/>
        <end position="237"/>
    </location>
</feature>
<dbReference type="Proteomes" id="UP000749293">
    <property type="component" value="Unassembled WGS sequence"/>
</dbReference>
<proteinExistence type="inferred from homology"/>
<dbReference type="GO" id="GO:0032993">
    <property type="term" value="C:protein-DNA complex"/>
    <property type="evidence" value="ECO:0007669"/>
    <property type="project" value="TreeGrafter"/>
</dbReference>
<evidence type="ECO:0000259" key="5">
    <source>
        <dbReference type="SMART" id="SM00478"/>
    </source>
</evidence>
<dbReference type="InterPro" id="IPR051912">
    <property type="entry name" value="Alkylbase_DNA_Glycosylase/TA"/>
</dbReference>